<dbReference type="AlphaFoldDB" id="A0AAN7HI78"/>
<dbReference type="Proteomes" id="UP001303647">
    <property type="component" value="Unassembled WGS sequence"/>
</dbReference>
<dbReference type="EMBL" id="MU857672">
    <property type="protein sequence ID" value="KAK4246542.1"/>
    <property type="molecule type" value="Genomic_DNA"/>
</dbReference>
<keyword evidence="2" id="KW-1185">Reference proteome</keyword>
<protein>
    <submittedName>
        <fullName evidence="1">Uncharacterized protein</fullName>
    </submittedName>
</protein>
<gene>
    <name evidence="1" type="ORF">C7999DRAFT_42045</name>
</gene>
<name>A0AAN7HI78_9PEZI</name>
<comment type="caution">
    <text evidence="1">The sequence shown here is derived from an EMBL/GenBank/DDBJ whole genome shotgun (WGS) entry which is preliminary data.</text>
</comment>
<organism evidence="1 2">
    <name type="scientific">Corynascus novoguineensis</name>
    <dbReference type="NCBI Taxonomy" id="1126955"/>
    <lineage>
        <taxon>Eukaryota</taxon>
        <taxon>Fungi</taxon>
        <taxon>Dikarya</taxon>
        <taxon>Ascomycota</taxon>
        <taxon>Pezizomycotina</taxon>
        <taxon>Sordariomycetes</taxon>
        <taxon>Sordariomycetidae</taxon>
        <taxon>Sordariales</taxon>
        <taxon>Chaetomiaceae</taxon>
        <taxon>Corynascus</taxon>
    </lineage>
</organism>
<accession>A0AAN7HI78</accession>
<evidence type="ECO:0000313" key="1">
    <source>
        <dbReference type="EMBL" id="KAK4246542.1"/>
    </source>
</evidence>
<reference evidence="1" key="2">
    <citation type="submission" date="2023-05" db="EMBL/GenBank/DDBJ databases">
        <authorList>
            <consortium name="Lawrence Berkeley National Laboratory"/>
            <person name="Steindorff A."/>
            <person name="Hensen N."/>
            <person name="Bonometti L."/>
            <person name="Westerberg I."/>
            <person name="Brannstrom I.O."/>
            <person name="Guillou S."/>
            <person name="Cros-Aarteil S."/>
            <person name="Calhoun S."/>
            <person name="Haridas S."/>
            <person name="Kuo A."/>
            <person name="Mondo S."/>
            <person name="Pangilinan J."/>
            <person name="Riley R."/>
            <person name="Labutti K."/>
            <person name="Andreopoulos B."/>
            <person name="Lipzen A."/>
            <person name="Chen C."/>
            <person name="Yanf M."/>
            <person name="Daum C."/>
            <person name="Ng V."/>
            <person name="Clum A."/>
            <person name="Ohm R."/>
            <person name="Martin F."/>
            <person name="Silar P."/>
            <person name="Natvig D."/>
            <person name="Lalanne C."/>
            <person name="Gautier V."/>
            <person name="Ament-Velasquez S.L."/>
            <person name="Kruys A."/>
            <person name="Hutchinson M.I."/>
            <person name="Powell A.J."/>
            <person name="Barry K."/>
            <person name="Miller A.N."/>
            <person name="Grigoriev I.V."/>
            <person name="Debuchy R."/>
            <person name="Gladieux P."/>
            <person name="Thoren M.H."/>
            <person name="Johannesson H."/>
        </authorList>
    </citation>
    <scope>NUCLEOTIDE SEQUENCE</scope>
    <source>
        <strain evidence="1">CBS 359.72</strain>
    </source>
</reference>
<evidence type="ECO:0000313" key="2">
    <source>
        <dbReference type="Proteomes" id="UP001303647"/>
    </source>
</evidence>
<proteinExistence type="predicted"/>
<reference evidence="1" key="1">
    <citation type="journal article" date="2023" name="Mol. Phylogenet. Evol.">
        <title>Genome-scale phylogeny and comparative genomics of the fungal order Sordariales.</title>
        <authorList>
            <person name="Hensen N."/>
            <person name="Bonometti L."/>
            <person name="Westerberg I."/>
            <person name="Brannstrom I.O."/>
            <person name="Guillou S."/>
            <person name="Cros-Aarteil S."/>
            <person name="Calhoun S."/>
            <person name="Haridas S."/>
            <person name="Kuo A."/>
            <person name="Mondo S."/>
            <person name="Pangilinan J."/>
            <person name="Riley R."/>
            <person name="LaButti K."/>
            <person name="Andreopoulos B."/>
            <person name="Lipzen A."/>
            <person name="Chen C."/>
            <person name="Yan M."/>
            <person name="Daum C."/>
            <person name="Ng V."/>
            <person name="Clum A."/>
            <person name="Steindorff A."/>
            <person name="Ohm R.A."/>
            <person name="Martin F."/>
            <person name="Silar P."/>
            <person name="Natvig D.O."/>
            <person name="Lalanne C."/>
            <person name="Gautier V."/>
            <person name="Ament-Velasquez S.L."/>
            <person name="Kruys A."/>
            <person name="Hutchinson M.I."/>
            <person name="Powell A.J."/>
            <person name="Barry K."/>
            <person name="Miller A.N."/>
            <person name="Grigoriev I.V."/>
            <person name="Debuchy R."/>
            <person name="Gladieux P."/>
            <person name="Hiltunen Thoren M."/>
            <person name="Johannesson H."/>
        </authorList>
    </citation>
    <scope>NUCLEOTIDE SEQUENCE</scope>
    <source>
        <strain evidence="1">CBS 359.72</strain>
    </source>
</reference>
<sequence>MSSGDSGVDIILNSSADWNGWNREFTYKMRAFHLLDYFNGEMELLEEPPMQFNSIKAFRDREREAYQRHNARQETPQPYPIMSRPRILTHSTTTAVTAAGPTSGDIEIKKAVKEIEDFFKIHDSIIIGDLVRNYELRIKEWEVQDTRLLEAHTFLTTAVSPVLRNAYFSVDGDMRTWYNNLKSVAPQPFEIEEAIRTRHRIHVETLKAPKYQAINWSDFERWLTKWETLMDEATLHGLAETATVGLWFEDFIGAITNLLPLFAAMFRIHAGKQGNQLSFRVVATDLRQAIPLIFCRRR</sequence>